<feature type="transmembrane region" description="Helical" evidence="6">
    <location>
        <begin position="134"/>
        <end position="154"/>
    </location>
</feature>
<accession>A0ABD1HL70</accession>
<feature type="transmembrane region" description="Helical" evidence="6">
    <location>
        <begin position="73"/>
        <end position="92"/>
    </location>
</feature>
<feature type="transmembrane region" description="Helical" evidence="6">
    <location>
        <begin position="39"/>
        <end position="61"/>
    </location>
</feature>
<keyword evidence="4 6" id="KW-1133">Transmembrane helix</keyword>
<evidence type="ECO:0000259" key="7">
    <source>
        <dbReference type="Pfam" id="PF00892"/>
    </source>
</evidence>
<dbReference type="InterPro" id="IPR030184">
    <property type="entry name" value="WAT1-related"/>
</dbReference>
<gene>
    <name evidence="8" type="ORF">AAHA92_12596</name>
</gene>
<feature type="transmembrane region" description="Helical" evidence="6">
    <location>
        <begin position="214"/>
        <end position="235"/>
    </location>
</feature>
<dbReference type="EMBL" id="JBEAFC010000005">
    <property type="protein sequence ID" value="KAL1557057.1"/>
    <property type="molecule type" value="Genomic_DNA"/>
</dbReference>
<feature type="transmembrane region" description="Helical" evidence="6">
    <location>
        <begin position="98"/>
        <end position="122"/>
    </location>
</feature>
<evidence type="ECO:0000313" key="9">
    <source>
        <dbReference type="Proteomes" id="UP001567538"/>
    </source>
</evidence>
<keyword evidence="9" id="KW-1185">Reference proteome</keyword>
<dbReference type="PANTHER" id="PTHR31218">
    <property type="entry name" value="WAT1-RELATED PROTEIN"/>
    <property type="match status" value="1"/>
</dbReference>
<dbReference type="Pfam" id="PF00892">
    <property type="entry name" value="EamA"/>
    <property type="match status" value="2"/>
</dbReference>
<name>A0ABD1HL70_SALDI</name>
<dbReference type="SUPFAM" id="SSF103481">
    <property type="entry name" value="Multidrug resistance efflux transporter EmrE"/>
    <property type="match status" value="2"/>
</dbReference>
<evidence type="ECO:0000256" key="1">
    <source>
        <dbReference type="ARBA" id="ARBA00004141"/>
    </source>
</evidence>
<evidence type="ECO:0000256" key="4">
    <source>
        <dbReference type="ARBA" id="ARBA00022989"/>
    </source>
</evidence>
<feature type="domain" description="EamA" evidence="7">
    <location>
        <begin position="184"/>
        <end position="322"/>
    </location>
</feature>
<comment type="similarity">
    <text evidence="2 6">Belongs to the drug/metabolite transporter (DMT) superfamily. Plant drug/metabolite exporter (P-DME) (TC 2.A.7.4) family.</text>
</comment>
<keyword evidence="5 6" id="KW-0472">Membrane</keyword>
<dbReference type="InterPro" id="IPR037185">
    <property type="entry name" value="EmrE-like"/>
</dbReference>
<dbReference type="InterPro" id="IPR000620">
    <property type="entry name" value="EamA_dom"/>
</dbReference>
<comment type="subcellular location">
    <subcellularLocation>
        <location evidence="1 6">Membrane</location>
        <topology evidence="1 6">Multi-pass membrane protein</topology>
    </subcellularLocation>
</comment>
<sequence>MGCESLNKMKPYVAMISLQFGYAGMHIILLLSFKKGFSHWVFVVYRHAVATIFFAPFAFFFEKKARPNMTKSIFFKIMLLGFLEPVLDQNLYGVGIQYTSATFAAATVNILPAITFIMAVVFRLEKVNLKKVHSLAKVIGTAVTVGGAMLMTLYKGPAVNMLFFSHGGSHHEAASSSADEHWVTGTIMLLASIVGWAAFFILQNNTLKEYPAELSLTTLICLMGTVEGGIVAATMERRPAAWAIGFDARLLAATYSGLICSGIAYYLQSVVNKARGPVFVTSFSPLSMIITAILGAIILAEQLHLGSVIGAVIIVSGLYCVVWGKAKEDSPLMGKSQELPIVDMTASDNGTAKITQKISLP</sequence>
<evidence type="ECO:0000256" key="3">
    <source>
        <dbReference type="ARBA" id="ARBA00022692"/>
    </source>
</evidence>
<protein>
    <recommendedName>
        <fullName evidence="6">WAT1-related protein</fullName>
    </recommendedName>
</protein>
<proteinExistence type="inferred from homology"/>
<evidence type="ECO:0000256" key="5">
    <source>
        <dbReference type="ARBA" id="ARBA00023136"/>
    </source>
</evidence>
<keyword evidence="3 6" id="KW-0812">Transmembrane</keyword>
<feature type="transmembrane region" description="Helical" evidence="6">
    <location>
        <begin position="12"/>
        <end position="33"/>
    </location>
</feature>
<feature type="transmembrane region" description="Helical" evidence="6">
    <location>
        <begin position="182"/>
        <end position="202"/>
    </location>
</feature>
<dbReference type="GO" id="GO:0016020">
    <property type="term" value="C:membrane"/>
    <property type="evidence" value="ECO:0007669"/>
    <property type="project" value="UniProtKB-SubCell"/>
</dbReference>
<dbReference type="AlphaFoldDB" id="A0ABD1HL70"/>
<evidence type="ECO:0000256" key="6">
    <source>
        <dbReference type="RuleBase" id="RU363077"/>
    </source>
</evidence>
<comment type="caution">
    <text evidence="8">The sequence shown here is derived from an EMBL/GenBank/DDBJ whole genome shotgun (WGS) entry which is preliminary data.</text>
</comment>
<feature type="domain" description="EamA" evidence="7">
    <location>
        <begin position="33"/>
        <end position="146"/>
    </location>
</feature>
<evidence type="ECO:0000313" key="8">
    <source>
        <dbReference type="EMBL" id="KAL1557057.1"/>
    </source>
</evidence>
<organism evidence="8 9">
    <name type="scientific">Salvia divinorum</name>
    <name type="common">Maria pastora</name>
    <name type="synonym">Diviner's sage</name>
    <dbReference type="NCBI Taxonomy" id="28513"/>
    <lineage>
        <taxon>Eukaryota</taxon>
        <taxon>Viridiplantae</taxon>
        <taxon>Streptophyta</taxon>
        <taxon>Embryophyta</taxon>
        <taxon>Tracheophyta</taxon>
        <taxon>Spermatophyta</taxon>
        <taxon>Magnoliopsida</taxon>
        <taxon>eudicotyledons</taxon>
        <taxon>Gunneridae</taxon>
        <taxon>Pentapetalae</taxon>
        <taxon>asterids</taxon>
        <taxon>lamiids</taxon>
        <taxon>Lamiales</taxon>
        <taxon>Lamiaceae</taxon>
        <taxon>Nepetoideae</taxon>
        <taxon>Mentheae</taxon>
        <taxon>Salviinae</taxon>
        <taxon>Salvia</taxon>
        <taxon>Salvia subgen. Calosphace</taxon>
    </lineage>
</organism>
<feature type="transmembrane region" description="Helical" evidence="6">
    <location>
        <begin position="278"/>
        <end position="299"/>
    </location>
</feature>
<reference evidence="8 9" key="1">
    <citation type="submission" date="2024-06" db="EMBL/GenBank/DDBJ databases">
        <title>A chromosome level genome sequence of Diviner's sage (Salvia divinorum).</title>
        <authorList>
            <person name="Ford S.A."/>
            <person name="Ro D.-K."/>
            <person name="Ness R.W."/>
            <person name="Phillips M.A."/>
        </authorList>
    </citation>
    <scope>NUCLEOTIDE SEQUENCE [LARGE SCALE GENOMIC DNA]</scope>
    <source>
        <strain evidence="8">SAF-2024a</strain>
        <tissue evidence="8">Leaf</tissue>
    </source>
</reference>
<dbReference type="Proteomes" id="UP001567538">
    <property type="component" value="Unassembled WGS sequence"/>
</dbReference>
<evidence type="ECO:0000256" key="2">
    <source>
        <dbReference type="ARBA" id="ARBA00007635"/>
    </source>
</evidence>
<feature type="transmembrane region" description="Helical" evidence="6">
    <location>
        <begin position="305"/>
        <end position="324"/>
    </location>
</feature>
<feature type="transmembrane region" description="Helical" evidence="6">
    <location>
        <begin position="241"/>
        <end position="266"/>
    </location>
</feature>